<dbReference type="AlphaFoldDB" id="A0A182J517"/>
<organism evidence="1">
    <name type="scientific">Anopheles atroparvus</name>
    <name type="common">European mosquito</name>
    <dbReference type="NCBI Taxonomy" id="41427"/>
    <lineage>
        <taxon>Eukaryota</taxon>
        <taxon>Metazoa</taxon>
        <taxon>Ecdysozoa</taxon>
        <taxon>Arthropoda</taxon>
        <taxon>Hexapoda</taxon>
        <taxon>Insecta</taxon>
        <taxon>Pterygota</taxon>
        <taxon>Neoptera</taxon>
        <taxon>Endopterygota</taxon>
        <taxon>Diptera</taxon>
        <taxon>Nematocera</taxon>
        <taxon>Culicoidea</taxon>
        <taxon>Culicidae</taxon>
        <taxon>Anophelinae</taxon>
        <taxon>Anopheles</taxon>
    </lineage>
</organism>
<evidence type="ECO:0000313" key="1">
    <source>
        <dbReference type="EnsemblMetazoa" id="AATE011491-PA.1"/>
    </source>
</evidence>
<dbReference type="EnsemblMetazoa" id="AATE011491-RA">
    <property type="protein sequence ID" value="AATE011491-PA.1"/>
    <property type="gene ID" value="AATE011491"/>
</dbReference>
<reference evidence="1" key="1">
    <citation type="submission" date="2022-08" db="UniProtKB">
        <authorList>
            <consortium name="EnsemblMetazoa"/>
        </authorList>
    </citation>
    <scope>IDENTIFICATION</scope>
    <source>
        <strain evidence="1">EBRO</strain>
    </source>
</reference>
<name>A0A182J517_ANOAO</name>
<dbReference type="VEuPathDB" id="VectorBase:AATE011491"/>
<accession>A0A182J517</accession>
<protein>
    <submittedName>
        <fullName evidence="1">Uncharacterized protein</fullName>
    </submittedName>
</protein>
<proteinExistence type="predicted"/>
<sequence>MGNKIVAASHADRTSPVAQSHRQFTYADTLRRTPAPEHVVITGTNAASPNLVATQDRSPQRFWLHIMGLANTITVEQVTASVSRRLVTDDVLAFFLLGRGVDPS</sequence>